<dbReference type="PANTHER" id="PTHR24089">
    <property type="entry name" value="SOLUTE CARRIER FAMILY 25"/>
    <property type="match status" value="1"/>
</dbReference>
<accession>A0A7R8WTR2</accession>
<evidence type="ECO:0000256" key="8">
    <source>
        <dbReference type="ARBA" id="ARBA00023136"/>
    </source>
</evidence>
<dbReference type="InterPro" id="IPR023395">
    <property type="entry name" value="MCP_dom_sf"/>
</dbReference>
<keyword evidence="6" id="KW-0999">Mitochondrion inner membrane</keyword>
<keyword evidence="7" id="KW-0496">Mitochondrion</keyword>
<protein>
    <submittedName>
        <fullName evidence="10">Uncharacterized protein</fullName>
    </submittedName>
</protein>
<dbReference type="GO" id="GO:0005743">
    <property type="term" value="C:mitochondrial inner membrane"/>
    <property type="evidence" value="ECO:0007669"/>
    <property type="project" value="UniProtKB-SubCell"/>
</dbReference>
<comment type="similarity">
    <text evidence="2 9">Belongs to the mitochondrial carrier (TC 2.A.29) family.</text>
</comment>
<evidence type="ECO:0000256" key="5">
    <source>
        <dbReference type="ARBA" id="ARBA00022737"/>
    </source>
</evidence>
<proteinExistence type="inferred from homology"/>
<dbReference type="PROSITE" id="PS50920">
    <property type="entry name" value="SOLCAR"/>
    <property type="match status" value="2"/>
</dbReference>
<dbReference type="EMBL" id="OB671222">
    <property type="protein sequence ID" value="CAD7235105.1"/>
    <property type="molecule type" value="Genomic_DNA"/>
</dbReference>
<dbReference type="PRINTS" id="PR00926">
    <property type="entry name" value="MITOCARRIER"/>
</dbReference>
<gene>
    <name evidence="10" type="ORF">CTOB1V02_LOCUS12921</name>
</gene>
<evidence type="ECO:0000256" key="3">
    <source>
        <dbReference type="ARBA" id="ARBA00022448"/>
    </source>
</evidence>
<keyword evidence="4 9" id="KW-0812">Transmembrane</keyword>
<dbReference type="GO" id="GO:0055085">
    <property type="term" value="P:transmembrane transport"/>
    <property type="evidence" value="ECO:0007669"/>
    <property type="project" value="InterPro"/>
</dbReference>
<keyword evidence="3 9" id="KW-0813">Transport</keyword>
<evidence type="ECO:0000313" key="10">
    <source>
        <dbReference type="EMBL" id="CAD7235105.1"/>
    </source>
</evidence>
<feature type="non-terminal residue" evidence="10">
    <location>
        <position position="212"/>
    </location>
</feature>
<dbReference type="Gene3D" id="1.50.40.10">
    <property type="entry name" value="Mitochondrial carrier domain"/>
    <property type="match status" value="1"/>
</dbReference>
<dbReference type="InterPro" id="IPR002167">
    <property type="entry name" value="GDC-like"/>
</dbReference>
<evidence type="ECO:0000256" key="7">
    <source>
        <dbReference type="ARBA" id="ARBA00023128"/>
    </source>
</evidence>
<dbReference type="PRINTS" id="PR00928">
    <property type="entry name" value="GRAVESDC"/>
</dbReference>
<dbReference type="InterPro" id="IPR002067">
    <property type="entry name" value="MCP"/>
</dbReference>
<evidence type="ECO:0000256" key="6">
    <source>
        <dbReference type="ARBA" id="ARBA00022792"/>
    </source>
</evidence>
<evidence type="ECO:0000256" key="2">
    <source>
        <dbReference type="ARBA" id="ARBA00006375"/>
    </source>
</evidence>
<keyword evidence="8" id="KW-0472">Membrane</keyword>
<dbReference type="OrthoDB" id="270584at2759"/>
<comment type="subcellular location">
    <subcellularLocation>
        <location evidence="1">Mitochondrion inner membrane</location>
        <topology evidence="1">Multi-pass membrane protein</topology>
    </subcellularLocation>
</comment>
<dbReference type="AlphaFoldDB" id="A0A7R8WTR2"/>
<evidence type="ECO:0000256" key="9">
    <source>
        <dbReference type="RuleBase" id="RU000488"/>
    </source>
</evidence>
<dbReference type="SUPFAM" id="SSF103506">
    <property type="entry name" value="Mitochondrial carrier"/>
    <property type="match status" value="1"/>
</dbReference>
<evidence type="ECO:0000256" key="1">
    <source>
        <dbReference type="ARBA" id="ARBA00004448"/>
    </source>
</evidence>
<name>A0A7R8WTR2_9CRUS</name>
<sequence length="212" mass="23225">MSLQEIHTSFILGNLLAGGVAGMVSKTSVAPLDRVKILLQAHQKDYAQARGVFSCLASVFRQEGLRHLYKGNGAQMVRIFPYAALQFTSFEIYKRLYASMLGPHSHAGRFMAGSCAGVTAVTITYPLDVVRARLAFQGPHQHLYRGIADVLRNIFLKEGGLRGLFRGYLPTIAGMIPYAGLSFYCFETMKYILISSLPSQTTVSVSGNTGEH</sequence>
<keyword evidence="5" id="KW-0677">Repeat</keyword>
<dbReference type="Pfam" id="PF00153">
    <property type="entry name" value="Mito_carr"/>
    <property type="match status" value="2"/>
</dbReference>
<dbReference type="InterPro" id="IPR018108">
    <property type="entry name" value="MCP_transmembrane"/>
</dbReference>
<evidence type="ECO:0000256" key="4">
    <source>
        <dbReference type="ARBA" id="ARBA00022692"/>
    </source>
</evidence>
<organism evidence="10">
    <name type="scientific">Cyprideis torosa</name>
    <dbReference type="NCBI Taxonomy" id="163714"/>
    <lineage>
        <taxon>Eukaryota</taxon>
        <taxon>Metazoa</taxon>
        <taxon>Ecdysozoa</taxon>
        <taxon>Arthropoda</taxon>
        <taxon>Crustacea</taxon>
        <taxon>Oligostraca</taxon>
        <taxon>Ostracoda</taxon>
        <taxon>Podocopa</taxon>
        <taxon>Podocopida</taxon>
        <taxon>Cytherocopina</taxon>
        <taxon>Cytheroidea</taxon>
        <taxon>Cytherideidae</taxon>
        <taxon>Cyprideis</taxon>
    </lineage>
</organism>
<reference evidence="10" key="1">
    <citation type="submission" date="2020-11" db="EMBL/GenBank/DDBJ databases">
        <authorList>
            <person name="Tran Van P."/>
        </authorList>
    </citation>
    <scope>NUCLEOTIDE SEQUENCE</scope>
</reference>